<name>A0AA39D2Y8_9EURO</name>
<dbReference type="SUPFAM" id="SSF102198">
    <property type="entry name" value="Putative cyclase"/>
    <property type="match status" value="1"/>
</dbReference>
<accession>A0AA39D2Y8</accession>
<dbReference type="Pfam" id="PF04199">
    <property type="entry name" value="Cyclase"/>
    <property type="match status" value="1"/>
</dbReference>
<evidence type="ECO:0000256" key="1">
    <source>
        <dbReference type="ARBA" id="ARBA00007865"/>
    </source>
</evidence>
<dbReference type="GO" id="GO:0004061">
    <property type="term" value="F:arylformamidase activity"/>
    <property type="evidence" value="ECO:0007669"/>
    <property type="project" value="InterPro"/>
</dbReference>
<dbReference type="EMBL" id="JAPDRN010000002">
    <property type="protein sequence ID" value="KAJ9646668.1"/>
    <property type="molecule type" value="Genomic_DNA"/>
</dbReference>
<proteinExistence type="inferred from homology"/>
<dbReference type="Gene3D" id="3.50.30.50">
    <property type="entry name" value="Putative cyclase"/>
    <property type="match status" value="1"/>
</dbReference>
<comment type="caution">
    <text evidence="2">The sequence shown here is derived from an EMBL/GenBank/DDBJ whole genome shotgun (WGS) entry which is preliminary data.</text>
</comment>
<reference evidence="2" key="1">
    <citation type="submission" date="2022-10" db="EMBL/GenBank/DDBJ databases">
        <title>Culturing micro-colonial fungi from biological soil crusts in the Mojave desert and describing Neophaeococcomyces mojavensis, and introducing the new genera and species Taxawa tesnikishii.</title>
        <authorList>
            <person name="Kurbessoian T."/>
            <person name="Stajich J.E."/>
        </authorList>
    </citation>
    <scope>NUCLEOTIDE SEQUENCE</scope>
    <source>
        <strain evidence="2">TK_35</strain>
    </source>
</reference>
<protein>
    <recommendedName>
        <fullName evidence="4">Cyclase</fullName>
    </recommendedName>
</protein>
<dbReference type="InterPro" id="IPR007325">
    <property type="entry name" value="KFase/CYL"/>
</dbReference>
<evidence type="ECO:0000313" key="3">
    <source>
        <dbReference type="Proteomes" id="UP001172681"/>
    </source>
</evidence>
<dbReference type="PANTHER" id="PTHR34861:SF11">
    <property type="entry name" value="CYCLASE"/>
    <property type="match status" value="1"/>
</dbReference>
<dbReference type="AlphaFoldDB" id="A0AA39D2Y8"/>
<dbReference type="Proteomes" id="UP001172681">
    <property type="component" value="Unassembled WGS sequence"/>
</dbReference>
<dbReference type="GO" id="GO:0019441">
    <property type="term" value="P:L-tryptophan catabolic process to kynurenine"/>
    <property type="evidence" value="ECO:0007669"/>
    <property type="project" value="InterPro"/>
</dbReference>
<comment type="similarity">
    <text evidence="1">Belongs to the Cyclase 1 superfamily.</text>
</comment>
<organism evidence="2 3">
    <name type="scientific">Knufia peltigerae</name>
    <dbReference type="NCBI Taxonomy" id="1002370"/>
    <lineage>
        <taxon>Eukaryota</taxon>
        <taxon>Fungi</taxon>
        <taxon>Dikarya</taxon>
        <taxon>Ascomycota</taxon>
        <taxon>Pezizomycotina</taxon>
        <taxon>Eurotiomycetes</taxon>
        <taxon>Chaetothyriomycetidae</taxon>
        <taxon>Chaetothyriales</taxon>
        <taxon>Trichomeriaceae</taxon>
        <taxon>Knufia</taxon>
    </lineage>
</organism>
<dbReference type="InterPro" id="IPR037175">
    <property type="entry name" value="KFase_sf"/>
</dbReference>
<gene>
    <name evidence="2" type="ORF">H2204_000360</name>
</gene>
<keyword evidence="3" id="KW-1185">Reference proteome</keyword>
<evidence type="ECO:0000313" key="2">
    <source>
        <dbReference type="EMBL" id="KAJ9646668.1"/>
    </source>
</evidence>
<evidence type="ECO:0008006" key="4">
    <source>
        <dbReference type="Google" id="ProtNLM"/>
    </source>
</evidence>
<dbReference type="PANTHER" id="PTHR34861">
    <property type="match status" value="1"/>
</dbReference>
<sequence>MDLANIPRFKDLPLNPAHPPHSAWIWGPEDQLGTLNLITPDTVTLAMREVKRGRSFGLDLQLHLSHVPASFREPLKHEIMQIAPNTNYAKSNNIIYDPLKYHVITRKQILEIAQSSKIEFRRGDILLIRMGYTEKLASLAKEELSAVQNINRDPYVASFPGVESSLDFLEWLWDTGFAAVGGDAPGFEAFPATEMGMHETLLSGFGMPIAEMFQLQDLAQECKDQGKWTFLFVSQPLNIVGAVASPPNAVAII</sequence>